<dbReference type="InParanoid" id="B8CCR1"/>
<dbReference type="SUPFAM" id="SSF53335">
    <property type="entry name" value="S-adenosyl-L-methionine-dependent methyltransferases"/>
    <property type="match status" value="1"/>
</dbReference>
<dbReference type="CDD" id="cd04301">
    <property type="entry name" value="NAT_SF"/>
    <property type="match status" value="1"/>
</dbReference>
<dbReference type="GeneID" id="7441819"/>
<dbReference type="InterPro" id="IPR029063">
    <property type="entry name" value="SAM-dependent_MTases_sf"/>
</dbReference>
<evidence type="ECO:0000313" key="4">
    <source>
        <dbReference type="EMBL" id="EED88821.1"/>
    </source>
</evidence>
<keyword evidence="5" id="KW-1185">Reference proteome</keyword>
<dbReference type="Gene3D" id="3.40.50.150">
    <property type="entry name" value="Vaccinia Virus protein VP39"/>
    <property type="match status" value="1"/>
</dbReference>
<dbReference type="OMA" id="CENRESA"/>
<dbReference type="HOGENOM" id="CLU_467336_0_0_1"/>
<dbReference type="RefSeq" id="XP_002293812.1">
    <property type="nucleotide sequence ID" value="XM_002293776.1"/>
</dbReference>
<dbReference type="KEGG" id="tps:THAPSDRAFT_269798"/>
<dbReference type="InterPro" id="IPR050769">
    <property type="entry name" value="NAT_camello-type"/>
</dbReference>
<keyword evidence="1" id="KW-0808">Transferase</keyword>
<dbReference type="InterPro" id="IPR000182">
    <property type="entry name" value="GNAT_dom"/>
</dbReference>
<feature type="region of interest" description="Disordered" evidence="2">
    <location>
        <begin position="35"/>
        <end position="63"/>
    </location>
</feature>
<evidence type="ECO:0000259" key="3">
    <source>
        <dbReference type="PROSITE" id="PS51186"/>
    </source>
</evidence>
<sequence>MTHIIPTSISKTALDSLHAKISAVDAGWLDGGVASRDNDDADEDDTSNVIITGQPKTKNTPTHTQHPIHIYAQLLQQIHSGIEMSQKRRQTPLVNAGYAARMATMTYVLERWIDSVIRRWVSSQRGTESGDESNNVQYLNVVLLGCGLDALGVWSKYVLKHSLNRVLEQLHDVMDETPSFSQPNVKVYEFDARDNCVLKQQALEKSGLLQLSTTERNERVKEGDNSCCLVLARGSICLDGYTNESDESDYILIALDLRDTVDITNDNDGDTLNRRQTSTLSTAARIAGLDPSQPTIVLSELVLAYLGYEGTNAVMQSISIDLIDGNNLSLFACLEPVFPVVESDRDDSTIVLSVEESYARDYSRQFLRKLQRGKSINISKPQVNGTDSSLCLHPLGTDEGNIKRRLGTCRLVNVSFATLREAVTCVARAIRTTSTIGKEFLIAKEPFDEHAALLLNLGCYGVVCSFPTDNNQSTVRDICPWHKDQPISIVLDSGIQVKPISSSSEDNQVRELYGRLYQHLYCTFPAIRKMVKSALKNDLLVESPFDVIAPSVIRDRFQIQGGEFWVAVHTNNADNDSQSTVVGCVGILRRRANTPERDTSSTVTEYEIQRLAVDDSHRGKGIGKCLLRAAEDYALQCLAREEDGNAVSSQIKLCTTTPECLVAANALYEASGYARVGEYMAGVLPLHVYTKTMGLKM</sequence>
<organism evidence="4 5">
    <name type="scientific">Thalassiosira pseudonana</name>
    <name type="common">Marine diatom</name>
    <name type="synonym">Cyclotella nana</name>
    <dbReference type="NCBI Taxonomy" id="35128"/>
    <lineage>
        <taxon>Eukaryota</taxon>
        <taxon>Sar</taxon>
        <taxon>Stramenopiles</taxon>
        <taxon>Ochrophyta</taxon>
        <taxon>Bacillariophyta</taxon>
        <taxon>Coscinodiscophyceae</taxon>
        <taxon>Thalassiosirophycidae</taxon>
        <taxon>Thalassiosirales</taxon>
        <taxon>Thalassiosiraceae</taxon>
        <taxon>Thalassiosira</taxon>
    </lineage>
</organism>
<reference evidence="4 5" key="2">
    <citation type="journal article" date="2008" name="Nature">
        <title>The Phaeodactylum genome reveals the evolutionary history of diatom genomes.</title>
        <authorList>
            <person name="Bowler C."/>
            <person name="Allen A.E."/>
            <person name="Badger J.H."/>
            <person name="Grimwood J."/>
            <person name="Jabbari K."/>
            <person name="Kuo A."/>
            <person name="Maheswari U."/>
            <person name="Martens C."/>
            <person name="Maumus F."/>
            <person name="Otillar R.P."/>
            <person name="Rayko E."/>
            <person name="Salamov A."/>
            <person name="Vandepoele K."/>
            <person name="Beszteri B."/>
            <person name="Gruber A."/>
            <person name="Heijde M."/>
            <person name="Katinka M."/>
            <person name="Mock T."/>
            <person name="Valentin K."/>
            <person name="Verret F."/>
            <person name="Berges J.A."/>
            <person name="Brownlee C."/>
            <person name="Cadoret J.P."/>
            <person name="Chiovitti A."/>
            <person name="Choi C.J."/>
            <person name="Coesel S."/>
            <person name="De Martino A."/>
            <person name="Detter J.C."/>
            <person name="Durkin C."/>
            <person name="Falciatore A."/>
            <person name="Fournet J."/>
            <person name="Haruta M."/>
            <person name="Huysman M.J."/>
            <person name="Jenkins B.D."/>
            <person name="Jiroutova K."/>
            <person name="Jorgensen R.E."/>
            <person name="Joubert Y."/>
            <person name="Kaplan A."/>
            <person name="Kroger N."/>
            <person name="Kroth P.G."/>
            <person name="La Roche J."/>
            <person name="Lindquist E."/>
            <person name="Lommer M."/>
            <person name="Martin-Jezequel V."/>
            <person name="Lopez P.J."/>
            <person name="Lucas S."/>
            <person name="Mangogna M."/>
            <person name="McGinnis K."/>
            <person name="Medlin L.K."/>
            <person name="Montsant A."/>
            <person name="Oudot-Le Secq M.P."/>
            <person name="Napoli C."/>
            <person name="Obornik M."/>
            <person name="Parker M.S."/>
            <person name="Petit J.L."/>
            <person name="Porcel B.M."/>
            <person name="Poulsen N."/>
            <person name="Robison M."/>
            <person name="Rychlewski L."/>
            <person name="Rynearson T.A."/>
            <person name="Schmutz J."/>
            <person name="Shapiro H."/>
            <person name="Siaut M."/>
            <person name="Stanley M."/>
            <person name="Sussman M.R."/>
            <person name="Taylor A.R."/>
            <person name="Vardi A."/>
            <person name="von Dassow P."/>
            <person name="Vyverman W."/>
            <person name="Willis A."/>
            <person name="Wyrwicz L.S."/>
            <person name="Rokhsar D.S."/>
            <person name="Weissenbach J."/>
            <person name="Armbrust E.V."/>
            <person name="Green B.R."/>
            <person name="Van de Peer Y."/>
            <person name="Grigoriev I.V."/>
        </authorList>
    </citation>
    <scope>NUCLEOTIDE SEQUENCE [LARGE SCALE GENOMIC DNA]</scope>
    <source>
        <strain evidence="4 5">CCMP1335</strain>
    </source>
</reference>
<dbReference type="PROSITE" id="PS51186">
    <property type="entry name" value="GNAT"/>
    <property type="match status" value="1"/>
</dbReference>
<dbReference type="AlphaFoldDB" id="B8CCR1"/>
<accession>B8CCR1</accession>
<dbReference type="EMBL" id="CM000649">
    <property type="protein sequence ID" value="EED88821.1"/>
    <property type="molecule type" value="Genomic_DNA"/>
</dbReference>
<dbReference type="Pfam" id="PF13508">
    <property type="entry name" value="Acetyltransf_7"/>
    <property type="match status" value="1"/>
</dbReference>
<proteinExistence type="predicted"/>
<evidence type="ECO:0000256" key="1">
    <source>
        <dbReference type="ARBA" id="ARBA00022679"/>
    </source>
</evidence>
<feature type="domain" description="N-acetyltransferase" evidence="3">
    <location>
        <begin position="525"/>
        <end position="697"/>
    </location>
</feature>
<feature type="compositionally biased region" description="Polar residues" evidence="2">
    <location>
        <begin position="47"/>
        <end position="63"/>
    </location>
</feature>
<dbReference type="PANTHER" id="PTHR13947">
    <property type="entry name" value="GNAT FAMILY N-ACETYLTRANSFERASE"/>
    <property type="match status" value="1"/>
</dbReference>
<dbReference type="Proteomes" id="UP000001449">
    <property type="component" value="Chromosome 14"/>
</dbReference>
<evidence type="ECO:0000313" key="5">
    <source>
        <dbReference type="Proteomes" id="UP000001449"/>
    </source>
</evidence>
<gene>
    <name evidence="4" type="ORF">THAPSDRAFT_269798</name>
</gene>
<dbReference type="InterPro" id="IPR016181">
    <property type="entry name" value="Acyl_CoA_acyltransferase"/>
</dbReference>
<dbReference type="PaxDb" id="35128-Thaps269798"/>
<dbReference type="PANTHER" id="PTHR13947:SF37">
    <property type="entry name" value="LD18367P"/>
    <property type="match status" value="1"/>
</dbReference>
<dbReference type="GO" id="GO:0008080">
    <property type="term" value="F:N-acetyltransferase activity"/>
    <property type="evidence" value="ECO:0000318"/>
    <property type="project" value="GO_Central"/>
</dbReference>
<reference evidence="4 5" key="1">
    <citation type="journal article" date="2004" name="Science">
        <title>The genome of the diatom Thalassiosira pseudonana: ecology, evolution, and metabolism.</title>
        <authorList>
            <person name="Armbrust E.V."/>
            <person name="Berges J.A."/>
            <person name="Bowler C."/>
            <person name="Green B.R."/>
            <person name="Martinez D."/>
            <person name="Putnam N.H."/>
            <person name="Zhou S."/>
            <person name="Allen A.E."/>
            <person name="Apt K.E."/>
            <person name="Bechner M."/>
            <person name="Brzezinski M.A."/>
            <person name="Chaal B.K."/>
            <person name="Chiovitti A."/>
            <person name="Davis A.K."/>
            <person name="Demarest M.S."/>
            <person name="Detter J.C."/>
            <person name="Glavina T."/>
            <person name="Goodstein D."/>
            <person name="Hadi M.Z."/>
            <person name="Hellsten U."/>
            <person name="Hildebrand M."/>
            <person name="Jenkins B.D."/>
            <person name="Jurka J."/>
            <person name="Kapitonov V.V."/>
            <person name="Kroger N."/>
            <person name="Lau W.W."/>
            <person name="Lane T.W."/>
            <person name="Larimer F.W."/>
            <person name="Lippmeier J.C."/>
            <person name="Lucas S."/>
            <person name="Medina M."/>
            <person name="Montsant A."/>
            <person name="Obornik M."/>
            <person name="Parker M.S."/>
            <person name="Palenik B."/>
            <person name="Pazour G.J."/>
            <person name="Richardson P.M."/>
            <person name="Rynearson T.A."/>
            <person name="Saito M.A."/>
            <person name="Schwartz D.C."/>
            <person name="Thamatrakoln K."/>
            <person name="Valentin K."/>
            <person name="Vardi A."/>
            <person name="Wilkerson F.P."/>
            <person name="Rokhsar D.S."/>
        </authorList>
    </citation>
    <scope>NUCLEOTIDE SEQUENCE [LARGE SCALE GENOMIC DNA]</scope>
    <source>
        <strain evidence="4 5">CCMP1335</strain>
    </source>
</reference>
<dbReference type="SUPFAM" id="SSF55729">
    <property type="entry name" value="Acyl-CoA N-acyltransferases (Nat)"/>
    <property type="match status" value="1"/>
</dbReference>
<name>B8CCR1_THAPS</name>
<dbReference type="Gene3D" id="3.40.630.30">
    <property type="match status" value="1"/>
</dbReference>
<dbReference type="eggNOG" id="ENOG502SPNB">
    <property type="taxonomic scope" value="Eukaryota"/>
</dbReference>
<protein>
    <recommendedName>
        <fullName evidence="3">N-acetyltransferase domain-containing protein</fullName>
    </recommendedName>
</protein>
<evidence type="ECO:0000256" key="2">
    <source>
        <dbReference type="SAM" id="MobiDB-lite"/>
    </source>
</evidence>